<organism evidence="1 2">
    <name type="scientific">Caenorhabditis elegans</name>
    <dbReference type="NCBI Taxonomy" id="6239"/>
    <lineage>
        <taxon>Eukaryota</taxon>
        <taxon>Metazoa</taxon>
        <taxon>Ecdysozoa</taxon>
        <taxon>Nematoda</taxon>
        <taxon>Chromadorea</taxon>
        <taxon>Rhabditida</taxon>
        <taxon>Rhabditina</taxon>
        <taxon>Rhabditomorpha</taxon>
        <taxon>Rhabditoidea</taxon>
        <taxon>Rhabditidae</taxon>
        <taxon>Peloderinae</taxon>
        <taxon>Caenorhabditis</taxon>
    </lineage>
</organism>
<dbReference type="Bgee" id="WBGene00019664">
    <property type="expression patterns" value="Expressed in germ line (C elegans) and 4 other cell types or tissues"/>
</dbReference>
<evidence type="ECO:0000313" key="2">
    <source>
        <dbReference type="Proteomes" id="UP000001940"/>
    </source>
</evidence>
<dbReference type="ExpressionAtlas" id="U4PQU7">
    <property type="expression patterns" value="baseline and differential"/>
</dbReference>
<dbReference type="Proteomes" id="UP000001940">
    <property type="component" value="Chromosome IV"/>
</dbReference>
<gene>
    <name evidence="1" type="ORF">CELE_K11H12.8</name>
    <name evidence="1 3" type="ORF">K11H12.8</name>
</gene>
<dbReference type="AGR" id="WB:WBGene00019664"/>
<dbReference type="WormBase" id="K11H12.8d">
    <property type="protein sequence ID" value="CE49009"/>
    <property type="gene ID" value="WBGene00019664"/>
</dbReference>
<evidence type="ECO:0000313" key="3">
    <source>
        <dbReference type="WormBase" id="K11H12.8d"/>
    </source>
</evidence>
<sequence>MSIYMDVLNIFMRLVMIMGGMNGNRRK</sequence>
<reference evidence="1 2" key="1">
    <citation type="journal article" date="1998" name="Science">
        <title>Genome sequence of the nematode C. elegans: a platform for investigating biology.</title>
        <authorList>
            <consortium name="The C. elegans sequencing consortium"/>
            <person name="Sulson J.E."/>
            <person name="Waterston R."/>
        </authorList>
    </citation>
    <scope>NUCLEOTIDE SEQUENCE [LARGE SCALE GENOMIC DNA]</scope>
    <source>
        <strain evidence="1 2">Bristol N2</strain>
    </source>
</reference>
<proteinExistence type="predicted"/>
<dbReference type="HOGENOM" id="CLU_050797_1_0_1"/>
<accession>U4PQU7</accession>
<dbReference type="EMBL" id="BX284604">
    <property type="protein sequence ID" value="CDH92968.1"/>
    <property type="molecule type" value="Genomic_DNA"/>
</dbReference>
<dbReference type="AlphaFoldDB" id="U4PQU7"/>
<keyword evidence="2" id="KW-1185">Reference proteome</keyword>
<name>U4PQU7_CAEEL</name>
<protein>
    <submittedName>
        <fullName evidence="1">Ilv operon leader peptide</fullName>
    </submittedName>
</protein>
<evidence type="ECO:0000313" key="1">
    <source>
        <dbReference type="EMBL" id="CDH92968.1"/>
    </source>
</evidence>